<gene>
    <name evidence="2" type="ORF">UX22_C0004G0029</name>
</gene>
<reference evidence="2 3" key="1">
    <citation type="journal article" date="2015" name="Nature">
        <title>rRNA introns, odd ribosomes, and small enigmatic genomes across a large radiation of phyla.</title>
        <authorList>
            <person name="Brown C.T."/>
            <person name="Hug L.A."/>
            <person name="Thomas B.C."/>
            <person name="Sharon I."/>
            <person name="Castelle C.J."/>
            <person name="Singh A."/>
            <person name="Wilkins M.J."/>
            <person name="Williams K.H."/>
            <person name="Banfield J.F."/>
        </authorList>
    </citation>
    <scope>NUCLEOTIDE SEQUENCE [LARGE SCALE GENOMIC DNA]</scope>
</reference>
<dbReference type="EMBL" id="LCLJ01000004">
    <property type="protein sequence ID" value="KKU15708.1"/>
    <property type="molecule type" value="Genomic_DNA"/>
</dbReference>
<comment type="caution">
    <text evidence="2">The sequence shown here is derived from an EMBL/GenBank/DDBJ whole genome shotgun (WGS) entry which is preliminary data.</text>
</comment>
<feature type="transmembrane region" description="Helical" evidence="1">
    <location>
        <begin position="51"/>
        <end position="80"/>
    </location>
</feature>
<keyword evidence="1" id="KW-0812">Transmembrane</keyword>
<keyword evidence="1" id="KW-0472">Membrane</keyword>
<feature type="transmembrane region" description="Helical" evidence="1">
    <location>
        <begin position="115"/>
        <end position="134"/>
    </location>
</feature>
<accession>A0A0G1QD85</accession>
<feature type="transmembrane region" description="Helical" evidence="1">
    <location>
        <begin position="86"/>
        <end position="103"/>
    </location>
</feature>
<evidence type="ECO:0000256" key="1">
    <source>
        <dbReference type="SAM" id="Phobius"/>
    </source>
</evidence>
<sequence>MLISFLCSLIFLKNKSMKNIQSALSALACLSFAFLFQESRFLEFAGVNPNLVLVALLLYSVYRVPSLVSSIMTAAGLFIFAGSPPAVFWTASAAVVFLASSILKNFFLGNRILDFLVSTALGTVLFYFLSGLLFNVSEFGISFSYFNFPLSSFIFKEIAYNCAIALAAGWFFEKTFRPRQ</sequence>
<organism evidence="2 3">
    <name type="scientific">Candidatus Jorgensenbacteria bacterium GW2011_GWA2_45_9</name>
    <dbReference type="NCBI Taxonomy" id="1618663"/>
    <lineage>
        <taxon>Bacteria</taxon>
        <taxon>Candidatus Joergenseniibacteriota</taxon>
    </lineage>
</organism>
<name>A0A0G1QD85_9BACT</name>
<feature type="transmembrane region" description="Helical" evidence="1">
    <location>
        <begin position="20"/>
        <end position="39"/>
    </location>
</feature>
<proteinExistence type="predicted"/>
<keyword evidence="1" id="KW-1133">Transmembrane helix</keyword>
<feature type="transmembrane region" description="Helical" evidence="1">
    <location>
        <begin position="154"/>
        <end position="172"/>
    </location>
</feature>
<dbReference type="Proteomes" id="UP000034727">
    <property type="component" value="Unassembled WGS sequence"/>
</dbReference>
<dbReference type="AlphaFoldDB" id="A0A0G1QD85"/>
<evidence type="ECO:0000313" key="2">
    <source>
        <dbReference type="EMBL" id="KKU15708.1"/>
    </source>
</evidence>
<evidence type="ECO:0000313" key="3">
    <source>
        <dbReference type="Proteomes" id="UP000034727"/>
    </source>
</evidence>
<protein>
    <submittedName>
        <fullName evidence="2">Uncharacterized protein</fullName>
    </submittedName>
</protein>